<keyword evidence="2" id="KW-1185">Reference proteome</keyword>
<dbReference type="AlphaFoldDB" id="A0A9Q0IZ77"/>
<gene>
    <name evidence="1" type="ORF">Tsubulata_002827</name>
</gene>
<dbReference type="EMBL" id="JAKUCV010007755">
    <property type="protein sequence ID" value="KAJ4822107.1"/>
    <property type="molecule type" value="Genomic_DNA"/>
</dbReference>
<proteinExistence type="predicted"/>
<evidence type="ECO:0000313" key="2">
    <source>
        <dbReference type="Proteomes" id="UP001141552"/>
    </source>
</evidence>
<organism evidence="1 2">
    <name type="scientific">Turnera subulata</name>
    <dbReference type="NCBI Taxonomy" id="218843"/>
    <lineage>
        <taxon>Eukaryota</taxon>
        <taxon>Viridiplantae</taxon>
        <taxon>Streptophyta</taxon>
        <taxon>Embryophyta</taxon>
        <taxon>Tracheophyta</taxon>
        <taxon>Spermatophyta</taxon>
        <taxon>Magnoliopsida</taxon>
        <taxon>eudicotyledons</taxon>
        <taxon>Gunneridae</taxon>
        <taxon>Pentapetalae</taxon>
        <taxon>rosids</taxon>
        <taxon>fabids</taxon>
        <taxon>Malpighiales</taxon>
        <taxon>Passifloraceae</taxon>
        <taxon>Turnera</taxon>
    </lineage>
</organism>
<name>A0A9Q0IZ77_9ROSI</name>
<reference evidence="1" key="2">
    <citation type="journal article" date="2023" name="Plants (Basel)">
        <title>Annotation of the Turnera subulata (Passifloraceae) Draft Genome Reveals the S-Locus Evolved after the Divergence of Turneroideae from Passifloroideae in a Stepwise Manner.</title>
        <authorList>
            <person name="Henning P.M."/>
            <person name="Roalson E.H."/>
            <person name="Mir W."/>
            <person name="McCubbin A.G."/>
            <person name="Shore J.S."/>
        </authorList>
    </citation>
    <scope>NUCLEOTIDE SEQUENCE</scope>
    <source>
        <strain evidence="1">F60SS</strain>
    </source>
</reference>
<dbReference type="Proteomes" id="UP001141552">
    <property type="component" value="Unassembled WGS sequence"/>
</dbReference>
<protein>
    <submittedName>
        <fullName evidence="1">Uncharacterized protein</fullName>
    </submittedName>
</protein>
<dbReference type="OrthoDB" id="1362815at2759"/>
<evidence type="ECO:0000313" key="1">
    <source>
        <dbReference type="EMBL" id="KAJ4822107.1"/>
    </source>
</evidence>
<comment type="caution">
    <text evidence="1">The sequence shown here is derived from an EMBL/GenBank/DDBJ whole genome shotgun (WGS) entry which is preliminary data.</text>
</comment>
<sequence length="128" mass="15205">MIRERVVLEFRTPQQPSLGTNNWGGASPLLARDVPKESLDQRYTRLNSIRTRDEIFPDADARFDELEKAYYASQYEVPPTPSRDRRGLLLKLLFPRKNKTSVLGGSKRKRWFRFPRWDHRTKWPNGWC</sequence>
<reference evidence="1" key="1">
    <citation type="submission" date="2022-02" db="EMBL/GenBank/DDBJ databases">
        <authorList>
            <person name="Henning P.M."/>
            <person name="McCubbin A.G."/>
            <person name="Shore J.S."/>
        </authorList>
    </citation>
    <scope>NUCLEOTIDE SEQUENCE</scope>
    <source>
        <strain evidence="1">F60SS</strain>
        <tissue evidence="1">Leaves</tissue>
    </source>
</reference>
<accession>A0A9Q0IZ77</accession>